<evidence type="ECO:0000259" key="3">
    <source>
        <dbReference type="PROSITE" id="PS51898"/>
    </source>
</evidence>
<proteinExistence type="predicted"/>
<dbReference type="GO" id="GO:0006310">
    <property type="term" value="P:DNA recombination"/>
    <property type="evidence" value="ECO:0007669"/>
    <property type="project" value="UniProtKB-KW"/>
</dbReference>
<dbReference type="KEGG" id="rmb:K529_005500"/>
<dbReference type="InterPro" id="IPR011010">
    <property type="entry name" value="DNA_brk_join_enz"/>
</dbReference>
<dbReference type="PROSITE" id="PS51898">
    <property type="entry name" value="TYR_RECOMBINASE"/>
    <property type="match status" value="1"/>
</dbReference>
<dbReference type="EMBL" id="CP015230">
    <property type="protein sequence ID" value="ANP40217.1"/>
    <property type="molecule type" value="Genomic_DNA"/>
</dbReference>
<evidence type="ECO:0000313" key="5">
    <source>
        <dbReference type="Proteomes" id="UP000013243"/>
    </source>
</evidence>
<dbReference type="InterPro" id="IPR050090">
    <property type="entry name" value="Tyrosine_recombinase_XerCD"/>
</dbReference>
<dbReference type="GO" id="GO:0003677">
    <property type="term" value="F:DNA binding"/>
    <property type="evidence" value="ECO:0007669"/>
    <property type="project" value="InterPro"/>
</dbReference>
<dbReference type="STRING" id="1265309.K529_005500"/>
<keyword evidence="2" id="KW-0233">DNA recombination</keyword>
<dbReference type="PANTHER" id="PTHR30349:SF64">
    <property type="entry name" value="PROPHAGE INTEGRASE INTD-RELATED"/>
    <property type="match status" value="1"/>
</dbReference>
<evidence type="ECO:0000313" key="4">
    <source>
        <dbReference type="EMBL" id="ANP40217.1"/>
    </source>
</evidence>
<sequence>MISSPSLLTSTGHRKYLNASERRRFIATAKRRRSSESLLCLMLLWSGGRLSEILSLRRDHISLEEGVVVFRTLKKRGQICHRHVPLPRSVVVMVTEADDPLFPWGRTQAWSIVKAVMADAKIIGPQATPRGLRHSFAVHAVSKGVPLHLIQRWLGHARLETTAIYSQALGPEERQIARRMWLQN</sequence>
<dbReference type="InterPro" id="IPR002104">
    <property type="entry name" value="Integrase_catalytic"/>
</dbReference>
<dbReference type="OrthoDB" id="9801717at2"/>
<feature type="domain" description="Tyr recombinase" evidence="3">
    <location>
        <begin position="12"/>
        <end position="178"/>
    </location>
</feature>
<accession>A0A1B1A165</accession>
<dbReference type="InterPro" id="IPR013762">
    <property type="entry name" value="Integrase-like_cat_sf"/>
</dbReference>
<keyword evidence="1" id="KW-0229">DNA integration</keyword>
<dbReference type="AlphaFoldDB" id="A0A1B1A165"/>
<organism evidence="4 5">
    <name type="scientific">Tritonibacter mobilis F1926</name>
    <dbReference type="NCBI Taxonomy" id="1265309"/>
    <lineage>
        <taxon>Bacteria</taxon>
        <taxon>Pseudomonadati</taxon>
        <taxon>Pseudomonadota</taxon>
        <taxon>Alphaproteobacteria</taxon>
        <taxon>Rhodobacterales</taxon>
        <taxon>Paracoccaceae</taxon>
        <taxon>Tritonibacter</taxon>
    </lineage>
</organism>
<name>A0A1B1A165_9RHOB</name>
<dbReference type="GeneID" id="28249266"/>
<dbReference type="CDD" id="cd00397">
    <property type="entry name" value="DNA_BRE_C"/>
    <property type="match status" value="1"/>
</dbReference>
<reference evidence="4 5" key="1">
    <citation type="journal article" date="2016" name="ISME J.">
        <title>Global occurrence and heterogeneity of the Roseobacter-clade species Ruegeria mobilis.</title>
        <authorList>
            <person name="Sonnenschein E."/>
            <person name="Gram L."/>
        </authorList>
    </citation>
    <scope>NUCLEOTIDE SEQUENCE [LARGE SCALE GENOMIC DNA]</scope>
    <source>
        <strain evidence="4 5">F1926</strain>
    </source>
</reference>
<dbReference type="GO" id="GO:0015074">
    <property type="term" value="P:DNA integration"/>
    <property type="evidence" value="ECO:0007669"/>
    <property type="project" value="UniProtKB-KW"/>
</dbReference>
<evidence type="ECO:0000256" key="1">
    <source>
        <dbReference type="ARBA" id="ARBA00022908"/>
    </source>
</evidence>
<dbReference type="Proteomes" id="UP000013243">
    <property type="component" value="Chromosome"/>
</dbReference>
<evidence type="ECO:0000256" key="2">
    <source>
        <dbReference type="ARBA" id="ARBA00023172"/>
    </source>
</evidence>
<dbReference type="Gene3D" id="1.10.443.10">
    <property type="entry name" value="Intergrase catalytic core"/>
    <property type="match status" value="1"/>
</dbReference>
<dbReference type="RefSeq" id="WP_005624155.1">
    <property type="nucleotide sequence ID" value="NZ_CP015230.1"/>
</dbReference>
<protein>
    <submittedName>
        <fullName evidence="4">Integrase</fullName>
    </submittedName>
</protein>
<dbReference type="Pfam" id="PF00589">
    <property type="entry name" value="Phage_integrase"/>
    <property type="match status" value="1"/>
</dbReference>
<gene>
    <name evidence="4" type="ORF">K529_005500</name>
</gene>
<dbReference type="SUPFAM" id="SSF56349">
    <property type="entry name" value="DNA breaking-rejoining enzymes"/>
    <property type="match status" value="1"/>
</dbReference>
<dbReference type="PANTHER" id="PTHR30349">
    <property type="entry name" value="PHAGE INTEGRASE-RELATED"/>
    <property type="match status" value="1"/>
</dbReference>